<dbReference type="InterPro" id="IPR002397">
    <property type="entry name" value="Cyt_P450_B"/>
</dbReference>
<dbReference type="EC" id="1.14.-.-" evidence="8"/>
<accession>A0A7K0DPI4</accession>
<comment type="cofactor">
    <cofactor evidence="1">
        <name>heme</name>
        <dbReference type="ChEBI" id="CHEBI:30413"/>
    </cofactor>
</comment>
<protein>
    <submittedName>
        <fullName evidence="8">Putative cytochrome P450 123</fullName>
        <ecNumber evidence="8">1.14.-.-</ecNumber>
    </submittedName>
</protein>
<evidence type="ECO:0000256" key="2">
    <source>
        <dbReference type="ARBA" id="ARBA00010617"/>
    </source>
</evidence>
<dbReference type="RefSeq" id="WP_153341097.1">
    <property type="nucleotide sequence ID" value="NZ_WEGI01000004.1"/>
</dbReference>
<dbReference type="EMBL" id="WEGI01000004">
    <property type="protein sequence ID" value="MQY26724.1"/>
    <property type="molecule type" value="Genomic_DNA"/>
</dbReference>
<evidence type="ECO:0000256" key="6">
    <source>
        <dbReference type="ARBA" id="ARBA00023004"/>
    </source>
</evidence>
<dbReference type="PANTHER" id="PTHR46696">
    <property type="entry name" value="P450, PUTATIVE (EUROFUNG)-RELATED"/>
    <property type="match status" value="1"/>
</dbReference>
<dbReference type="GO" id="GO:0008395">
    <property type="term" value="F:steroid hydroxylase activity"/>
    <property type="evidence" value="ECO:0007669"/>
    <property type="project" value="TreeGrafter"/>
</dbReference>
<name>A0A7K0DPI4_9NOCA</name>
<sequence>MTDTLVSDDAIDFDPFAAEFHEDPHPLYRRLRDEAPVYHNPRYGFYALSRYADVAPAMKDFDAYSSARGITLEQVLAPEPPDQRIPMIIMMDPPEHTRMRKLVNKVFTPRAISELEPMITATVREFAERLDPEQFDLVEDFSTLFPIEVITTMLGVPREDRQQLRAWLAAPLERAPGQMELSEEGKAAVIESTMFYAKLIAERRANPQDDMISRLIEVEVDREDGSTTRLTDREILGFAALLAGAGAETVAKVLGIATVIFADHPDQWRAMHADRSLIPGAFEELLRYDGPVQYDVRYSRRDITLHDRTIPAQSPVLMLLASATRDPRSFADADRFDITRPFTGNNLGLGYGIHRCLGAALARLEGRIALNAMLDLMPEYELDRAGLRRAHVTSVGGWTNVPVRVHR</sequence>
<dbReference type="OrthoDB" id="4517311at2"/>
<proteinExistence type="inferred from homology"/>
<dbReference type="AlphaFoldDB" id="A0A7K0DPI4"/>
<reference evidence="8 9" key="1">
    <citation type="submission" date="2019-10" db="EMBL/GenBank/DDBJ databases">
        <title>Nocardia macrotermitis sp. nov. and Nocardia aurantia sp. nov., isolated from the gut of fungus growing-termite Macrotermes natalensis.</title>
        <authorList>
            <person name="Benndorf R."/>
            <person name="Schwitalla J."/>
            <person name="Martin K."/>
            <person name="De Beer W."/>
            <person name="Kaster A.-K."/>
            <person name="Vollmers J."/>
            <person name="Poulsen M."/>
            <person name="Beemelmanns C."/>
        </authorList>
    </citation>
    <scope>NUCLEOTIDE SEQUENCE [LARGE SCALE GENOMIC DNA]</scope>
    <source>
        <strain evidence="8 9">RB56</strain>
    </source>
</reference>
<evidence type="ECO:0000256" key="5">
    <source>
        <dbReference type="ARBA" id="ARBA00023002"/>
    </source>
</evidence>
<dbReference type="Gene3D" id="1.10.630.10">
    <property type="entry name" value="Cytochrome P450"/>
    <property type="match status" value="1"/>
</dbReference>
<keyword evidence="4" id="KW-0479">Metal-binding</keyword>
<dbReference type="GO" id="GO:0006707">
    <property type="term" value="P:cholesterol catabolic process"/>
    <property type="evidence" value="ECO:0007669"/>
    <property type="project" value="TreeGrafter"/>
</dbReference>
<dbReference type="FunFam" id="1.10.630.10:FF:000018">
    <property type="entry name" value="Cytochrome P450 monooxygenase"/>
    <property type="match status" value="1"/>
</dbReference>
<dbReference type="SUPFAM" id="SSF48264">
    <property type="entry name" value="Cytochrome P450"/>
    <property type="match status" value="1"/>
</dbReference>
<dbReference type="GO" id="GO:0020037">
    <property type="term" value="F:heme binding"/>
    <property type="evidence" value="ECO:0007669"/>
    <property type="project" value="InterPro"/>
</dbReference>
<keyword evidence="9" id="KW-1185">Reference proteome</keyword>
<keyword evidence="5 8" id="KW-0560">Oxidoreductase</keyword>
<dbReference type="InterPro" id="IPR036396">
    <property type="entry name" value="Cyt_P450_sf"/>
</dbReference>
<evidence type="ECO:0000256" key="1">
    <source>
        <dbReference type="ARBA" id="ARBA00001971"/>
    </source>
</evidence>
<dbReference type="GO" id="GO:0036199">
    <property type="term" value="F:cholest-4-en-3-one 26-monooxygenase activity"/>
    <property type="evidence" value="ECO:0007669"/>
    <property type="project" value="TreeGrafter"/>
</dbReference>
<comment type="caution">
    <text evidence="8">The sequence shown here is derived from an EMBL/GenBank/DDBJ whole genome shotgun (WGS) entry which is preliminary data.</text>
</comment>
<comment type="similarity">
    <text evidence="2">Belongs to the cytochrome P450 family.</text>
</comment>
<dbReference type="GO" id="GO:0005506">
    <property type="term" value="F:iron ion binding"/>
    <property type="evidence" value="ECO:0007669"/>
    <property type="project" value="InterPro"/>
</dbReference>
<keyword evidence="3" id="KW-0349">Heme</keyword>
<dbReference type="Pfam" id="PF00067">
    <property type="entry name" value="p450"/>
    <property type="match status" value="1"/>
</dbReference>
<evidence type="ECO:0000256" key="7">
    <source>
        <dbReference type="ARBA" id="ARBA00023033"/>
    </source>
</evidence>
<evidence type="ECO:0000256" key="3">
    <source>
        <dbReference type="ARBA" id="ARBA00022617"/>
    </source>
</evidence>
<gene>
    <name evidence="8" type="ORF">NRB56_22960</name>
</gene>
<dbReference type="Proteomes" id="UP000431401">
    <property type="component" value="Unassembled WGS sequence"/>
</dbReference>
<evidence type="ECO:0000313" key="8">
    <source>
        <dbReference type="EMBL" id="MQY26724.1"/>
    </source>
</evidence>
<organism evidence="8 9">
    <name type="scientific">Nocardia aurantia</name>
    <dbReference type="NCBI Taxonomy" id="2585199"/>
    <lineage>
        <taxon>Bacteria</taxon>
        <taxon>Bacillati</taxon>
        <taxon>Actinomycetota</taxon>
        <taxon>Actinomycetes</taxon>
        <taxon>Mycobacteriales</taxon>
        <taxon>Nocardiaceae</taxon>
        <taxon>Nocardia</taxon>
    </lineage>
</organism>
<dbReference type="PANTHER" id="PTHR46696:SF4">
    <property type="entry name" value="BIOTIN BIOSYNTHESIS CYTOCHROME P450"/>
    <property type="match status" value="1"/>
</dbReference>
<dbReference type="PRINTS" id="PR00359">
    <property type="entry name" value="BP450"/>
</dbReference>
<evidence type="ECO:0000256" key="4">
    <source>
        <dbReference type="ARBA" id="ARBA00022723"/>
    </source>
</evidence>
<keyword evidence="6" id="KW-0408">Iron</keyword>
<evidence type="ECO:0000313" key="9">
    <source>
        <dbReference type="Proteomes" id="UP000431401"/>
    </source>
</evidence>
<keyword evidence="7" id="KW-0503">Monooxygenase</keyword>
<dbReference type="InterPro" id="IPR001128">
    <property type="entry name" value="Cyt_P450"/>
</dbReference>